<evidence type="ECO:0000256" key="2">
    <source>
        <dbReference type="ARBA" id="ARBA00004496"/>
    </source>
</evidence>
<evidence type="ECO:0000256" key="1">
    <source>
        <dbReference type="ARBA" id="ARBA00000915"/>
    </source>
</evidence>
<dbReference type="GO" id="GO:0003879">
    <property type="term" value="F:ATP phosphoribosyltransferase activity"/>
    <property type="evidence" value="ECO:0007669"/>
    <property type="project" value="UniProtKB-UniRule"/>
</dbReference>
<organism evidence="18 19">
    <name type="scientific">Thermoactinomyces mirandus</name>
    <dbReference type="NCBI Taxonomy" id="2756294"/>
    <lineage>
        <taxon>Bacteria</taxon>
        <taxon>Bacillati</taxon>
        <taxon>Bacillota</taxon>
        <taxon>Bacilli</taxon>
        <taxon>Bacillales</taxon>
        <taxon>Thermoactinomycetaceae</taxon>
        <taxon>Thermoactinomyces</taxon>
    </lineage>
</organism>
<evidence type="ECO:0000256" key="8">
    <source>
        <dbReference type="ARBA" id="ARBA00022490"/>
    </source>
</evidence>
<comment type="subcellular location">
    <subcellularLocation>
        <location evidence="2 16">Cytoplasm</location>
    </subcellularLocation>
</comment>
<dbReference type="GO" id="GO:0005737">
    <property type="term" value="C:cytoplasm"/>
    <property type="evidence" value="ECO:0007669"/>
    <property type="project" value="UniProtKB-SubCell"/>
</dbReference>
<evidence type="ECO:0000256" key="15">
    <source>
        <dbReference type="ARBA" id="ARBA00024861"/>
    </source>
</evidence>
<dbReference type="InterPro" id="IPR013820">
    <property type="entry name" value="ATP_PRibTrfase_cat"/>
</dbReference>
<evidence type="ECO:0000313" key="18">
    <source>
        <dbReference type="EMBL" id="MBA4603226.1"/>
    </source>
</evidence>
<dbReference type="CDD" id="cd13595">
    <property type="entry name" value="PBP2_HisGs"/>
    <property type="match status" value="1"/>
</dbReference>
<keyword evidence="14 16" id="KW-0368">Histidine biosynthesis</keyword>
<name>A0A7W1XU22_9BACL</name>
<evidence type="ECO:0000313" key="19">
    <source>
        <dbReference type="Proteomes" id="UP000538292"/>
    </source>
</evidence>
<dbReference type="PANTHER" id="PTHR21403:SF8">
    <property type="entry name" value="ATP PHOSPHORIBOSYLTRANSFERASE"/>
    <property type="match status" value="1"/>
</dbReference>
<dbReference type="FunFam" id="3.40.190.10:FF:000011">
    <property type="entry name" value="ATP phosphoribosyltransferase"/>
    <property type="match status" value="1"/>
</dbReference>
<evidence type="ECO:0000256" key="13">
    <source>
        <dbReference type="ARBA" id="ARBA00022840"/>
    </source>
</evidence>
<dbReference type="RefSeq" id="WP_181741561.1">
    <property type="nucleotide sequence ID" value="NZ_JACEOL010000043.1"/>
</dbReference>
<evidence type="ECO:0000259" key="17">
    <source>
        <dbReference type="Pfam" id="PF01634"/>
    </source>
</evidence>
<sequence>MLTIAMPKGRIMNEALSLFQQAGWPVPLQMELDSRKLVVSIPEAGFTLFLAKPMDIPTYVEYGVADLGVAGKDVLMEQARDVYELLDLGISPCRMAVAGKPDWQPDLHPRVATKYPRIAESYFKEQGEQVEIINLHGSVELAPVIGLAERIVDIVSTGQTLRENGLVELGCIAEVTSRLIANKGSYRLKGEAIQELLNQLEQVI</sequence>
<dbReference type="AlphaFoldDB" id="A0A7W1XU22"/>
<dbReference type="HAMAP" id="MF_01018">
    <property type="entry name" value="HisG_Short"/>
    <property type="match status" value="1"/>
</dbReference>
<evidence type="ECO:0000256" key="14">
    <source>
        <dbReference type="ARBA" id="ARBA00023102"/>
    </source>
</evidence>
<dbReference type="InterPro" id="IPR024893">
    <property type="entry name" value="ATP_PRibTrfase_HisG_short"/>
</dbReference>
<dbReference type="PROSITE" id="PS01316">
    <property type="entry name" value="ATP_P_PHORIBOSYLTR"/>
    <property type="match status" value="1"/>
</dbReference>
<reference evidence="18 19" key="1">
    <citation type="submission" date="2020-07" db="EMBL/GenBank/DDBJ databases">
        <title>Thermoactinomyces phylogeny.</title>
        <authorList>
            <person name="Dunlap C."/>
        </authorList>
    </citation>
    <scope>NUCLEOTIDE SEQUENCE [LARGE SCALE GENOMIC DNA]</scope>
    <source>
        <strain evidence="18 19">AMNI-1</strain>
    </source>
</reference>
<dbReference type="Proteomes" id="UP000538292">
    <property type="component" value="Unassembled WGS sequence"/>
</dbReference>
<dbReference type="InterPro" id="IPR018198">
    <property type="entry name" value="ATP_PRibTrfase_CS"/>
</dbReference>
<comment type="similarity">
    <text evidence="4 16">Belongs to the ATP phosphoribosyltransferase family. Short subfamily.</text>
</comment>
<gene>
    <name evidence="16" type="primary">hisG</name>
    <name evidence="18" type="ORF">H2C83_13035</name>
</gene>
<evidence type="ECO:0000256" key="10">
    <source>
        <dbReference type="ARBA" id="ARBA00022676"/>
    </source>
</evidence>
<dbReference type="GO" id="GO:0000105">
    <property type="term" value="P:L-histidine biosynthetic process"/>
    <property type="evidence" value="ECO:0007669"/>
    <property type="project" value="UniProtKB-UniRule"/>
</dbReference>
<dbReference type="NCBIfam" id="TIGR00070">
    <property type="entry name" value="hisG"/>
    <property type="match status" value="1"/>
</dbReference>
<dbReference type="EC" id="2.4.2.17" evidence="6 16"/>
<dbReference type="UniPathway" id="UPA00031">
    <property type="reaction ID" value="UER00006"/>
</dbReference>
<proteinExistence type="inferred from homology"/>
<evidence type="ECO:0000256" key="9">
    <source>
        <dbReference type="ARBA" id="ARBA00022605"/>
    </source>
</evidence>
<keyword evidence="19" id="KW-1185">Reference proteome</keyword>
<keyword evidence="8 16" id="KW-0963">Cytoplasm</keyword>
<dbReference type="EMBL" id="JACEOL010000043">
    <property type="protein sequence ID" value="MBA4603226.1"/>
    <property type="molecule type" value="Genomic_DNA"/>
</dbReference>
<comment type="subunit">
    <text evidence="5 16">Heteromultimer composed of HisG and HisZ subunits.</text>
</comment>
<dbReference type="InterPro" id="IPR001348">
    <property type="entry name" value="ATP_PRibTrfase_HisG"/>
</dbReference>
<dbReference type="Gene3D" id="3.40.190.10">
    <property type="entry name" value="Periplasmic binding protein-like II"/>
    <property type="match status" value="2"/>
</dbReference>
<evidence type="ECO:0000256" key="5">
    <source>
        <dbReference type="ARBA" id="ARBA00011496"/>
    </source>
</evidence>
<evidence type="ECO:0000256" key="16">
    <source>
        <dbReference type="HAMAP-Rule" id="MF_01018"/>
    </source>
</evidence>
<evidence type="ECO:0000256" key="3">
    <source>
        <dbReference type="ARBA" id="ARBA00004667"/>
    </source>
</evidence>
<comment type="caution">
    <text evidence="18">The sequence shown here is derived from an EMBL/GenBank/DDBJ whole genome shotgun (WGS) entry which is preliminary data.</text>
</comment>
<dbReference type="GO" id="GO:0005524">
    <property type="term" value="F:ATP binding"/>
    <property type="evidence" value="ECO:0007669"/>
    <property type="project" value="UniProtKB-KW"/>
</dbReference>
<evidence type="ECO:0000256" key="7">
    <source>
        <dbReference type="ARBA" id="ARBA00020998"/>
    </source>
</evidence>
<evidence type="ECO:0000256" key="12">
    <source>
        <dbReference type="ARBA" id="ARBA00022741"/>
    </source>
</evidence>
<protein>
    <recommendedName>
        <fullName evidence="7 16">ATP phosphoribosyltransferase</fullName>
        <shortName evidence="16">ATP-PRT</shortName>
        <shortName evidence="16">ATP-PRTase</shortName>
        <ecNumber evidence="6 16">2.4.2.17</ecNumber>
    </recommendedName>
</protein>
<dbReference type="FunFam" id="3.40.190.10:FF:000008">
    <property type="entry name" value="ATP phosphoribosyltransferase"/>
    <property type="match status" value="1"/>
</dbReference>
<dbReference type="PANTHER" id="PTHR21403">
    <property type="entry name" value="ATP PHOSPHORIBOSYLTRANSFERASE ATP-PRTASE"/>
    <property type="match status" value="1"/>
</dbReference>
<comment type="function">
    <text evidence="15 16">Catalyzes the condensation of ATP and 5-phosphoribose 1-diphosphate to form N'-(5'-phosphoribosyl)-ATP (PR-ATP). Has a crucial role in the pathway because the rate of histidine biosynthesis seems to be controlled primarily by regulation of HisG enzymatic activity.</text>
</comment>
<dbReference type="Pfam" id="PF01634">
    <property type="entry name" value="HisG"/>
    <property type="match status" value="1"/>
</dbReference>
<keyword evidence="11 16" id="KW-0808">Transferase</keyword>
<keyword evidence="10 16" id="KW-0328">Glycosyltransferase</keyword>
<keyword evidence="12 16" id="KW-0547">Nucleotide-binding</keyword>
<evidence type="ECO:0000256" key="4">
    <source>
        <dbReference type="ARBA" id="ARBA00009489"/>
    </source>
</evidence>
<accession>A0A7W1XU22</accession>
<comment type="pathway">
    <text evidence="3 16">Amino-acid biosynthesis; L-histidine biosynthesis; L-histidine from 5-phospho-alpha-D-ribose 1-diphosphate: step 1/9.</text>
</comment>
<evidence type="ECO:0000256" key="11">
    <source>
        <dbReference type="ARBA" id="ARBA00022679"/>
    </source>
</evidence>
<comment type="catalytic activity">
    <reaction evidence="1 16">
        <text>1-(5-phospho-beta-D-ribosyl)-ATP + diphosphate = 5-phospho-alpha-D-ribose 1-diphosphate + ATP</text>
        <dbReference type="Rhea" id="RHEA:18473"/>
        <dbReference type="ChEBI" id="CHEBI:30616"/>
        <dbReference type="ChEBI" id="CHEBI:33019"/>
        <dbReference type="ChEBI" id="CHEBI:58017"/>
        <dbReference type="ChEBI" id="CHEBI:73183"/>
        <dbReference type="EC" id="2.4.2.17"/>
    </reaction>
</comment>
<keyword evidence="13 16" id="KW-0067">ATP-binding</keyword>
<dbReference type="SUPFAM" id="SSF53850">
    <property type="entry name" value="Periplasmic binding protein-like II"/>
    <property type="match status" value="1"/>
</dbReference>
<comment type="domain">
    <text evidence="16">Lacks the C-terminal regulatory region which is replaced by HisZ.</text>
</comment>
<evidence type="ECO:0000256" key="6">
    <source>
        <dbReference type="ARBA" id="ARBA00011946"/>
    </source>
</evidence>
<keyword evidence="9 16" id="KW-0028">Amino-acid biosynthesis</keyword>
<feature type="domain" description="ATP phosphoribosyltransferase catalytic" evidence="17">
    <location>
        <begin position="52"/>
        <end position="201"/>
    </location>
</feature>